<evidence type="ECO:0000256" key="1">
    <source>
        <dbReference type="SAM" id="MobiDB-lite"/>
    </source>
</evidence>
<proteinExistence type="predicted"/>
<dbReference type="AlphaFoldDB" id="A0ABD3D854"/>
<sequence>MAFAPCIGHPLREVDTSIRDVVKLRRKQLQESSQSAETEPRKETLSLC</sequence>
<accession>A0ABD3D854</accession>
<feature type="region of interest" description="Disordered" evidence="1">
    <location>
        <begin position="28"/>
        <end position="48"/>
    </location>
</feature>
<name>A0ABD3D854_9LAMI</name>
<reference evidence="3" key="1">
    <citation type="journal article" date="2024" name="IScience">
        <title>Strigolactones Initiate the Formation of Haustorium-like Structures in Castilleja.</title>
        <authorList>
            <person name="Buerger M."/>
            <person name="Peterson D."/>
            <person name="Chory J."/>
        </authorList>
    </citation>
    <scope>NUCLEOTIDE SEQUENCE [LARGE SCALE GENOMIC DNA]</scope>
</reference>
<evidence type="ECO:0000313" key="2">
    <source>
        <dbReference type="EMBL" id="KAL3638172.1"/>
    </source>
</evidence>
<gene>
    <name evidence="2" type="ORF">CASFOL_018042</name>
</gene>
<comment type="caution">
    <text evidence="2">The sequence shown here is derived from an EMBL/GenBank/DDBJ whole genome shotgun (WGS) entry which is preliminary data.</text>
</comment>
<keyword evidence="3" id="KW-1185">Reference proteome</keyword>
<protein>
    <submittedName>
        <fullName evidence="2">Uncharacterized protein</fullName>
    </submittedName>
</protein>
<organism evidence="2 3">
    <name type="scientific">Castilleja foliolosa</name>
    <dbReference type="NCBI Taxonomy" id="1961234"/>
    <lineage>
        <taxon>Eukaryota</taxon>
        <taxon>Viridiplantae</taxon>
        <taxon>Streptophyta</taxon>
        <taxon>Embryophyta</taxon>
        <taxon>Tracheophyta</taxon>
        <taxon>Spermatophyta</taxon>
        <taxon>Magnoliopsida</taxon>
        <taxon>eudicotyledons</taxon>
        <taxon>Gunneridae</taxon>
        <taxon>Pentapetalae</taxon>
        <taxon>asterids</taxon>
        <taxon>lamiids</taxon>
        <taxon>Lamiales</taxon>
        <taxon>Orobanchaceae</taxon>
        <taxon>Pedicularideae</taxon>
        <taxon>Castillejinae</taxon>
        <taxon>Castilleja</taxon>
    </lineage>
</organism>
<dbReference type="Proteomes" id="UP001632038">
    <property type="component" value="Unassembled WGS sequence"/>
</dbReference>
<dbReference type="EMBL" id="JAVIJP010000020">
    <property type="protein sequence ID" value="KAL3638172.1"/>
    <property type="molecule type" value="Genomic_DNA"/>
</dbReference>
<feature type="compositionally biased region" description="Basic and acidic residues" evidence="1">
    <location>
        <begin position="38"/>
        <end position="48"/>
    </location>
</feature>
<evidence type="ECO:0000313" key="3">
    <source>
        <dbReference type="Proteomes" id="UP001632038"/>
    </source>
</evidence>